<organism evidence="1 2">
    <name type="scientific">Solilutibacter silvestris</name>
    <dbReference type="NCBI Taxonomy" id="1645665"/>
    <lineage>
        <taxon>Bacteria</taxon>
        <taxon>Pseudomonadati</taxon>
        <taxon>Pseudomonadota</taxon>
        <taxon>Gammaproteobacteria</taxon>
        <taxon>Lysobacterales</taxon>
        <taxon>Lysobacteraceae</taxon>
        <taxon>Solilutibacter</taxon>
    </lineage>
</organism>
<sequence>MSDPIGYDVFLFPNAIEALGDAGKPYLKDGPTGTHIVCKDVDTSGVLTEMTLDMGDGKAIALMIPTNMVRMIVSSSSGAGSFGFGRRDATVEPGIPQP</sequence>
<name>A0A2K1Q3U1_9GAMM</name>
<dbReference type="OrthoDB" id="5956546at2"/>
<evidence type="ECO:0000313" key="2">
    <source>
        <dbReference type="Proteomes" id="UP000236220"/>
    </source>
</evidence>
<accession>A0A2K1Q3U1</accession>
<protein>
    <submittedName>
        <fullName evidence="1">Uncharacterized protein</fullName>
    </submittedName>
</protein>
<dbReference type="RefSeq" id="WP_103074740.1">
    <property type="nucleotide sequence ID" value="NZ_NPZB01000001.1"/>
</dbReference>
<dbReference type="Proteomes" id="UP000236220">
    <property type="component" value="Unassembled WGS sequence"/>
</dbReference>
<comment type="caution">
    <text evidence="1">The sequence shown here is derived from an EMBL/GenBank/DDBJ whole genome shotgun (WGS) entry which is preliminary data.</text>
</comment>
<dbReference type="EMBL" id="NPZB01000001">
    <property type="protein sequence ID" value="PNS09722.1"/>
    <property type="molecule type" value="Genomic_DNA"/>
</dbReference>
<proteinExistence type="predicted"/>
<dbReference type="AlphaFoldDB" id="A0A2K1Q3U1"/>
<reference evidence="1 2" key="1">
    <citation type="submission" date="2017-08" db="EMBL/GenBank/DDBJ databases">
        <title>Lysobacter sylvestris genome.</title>
        <authorList>
            <person name="Zhang D.-C."/>
            <person name="Albuquerque L."/>
            <person name="Franca L."/>
            <person name="Froufe H.J.C."/>
            <person name="Barroso C."/>
            <person name="Egas C."/>
            <person name="Da Costa M."/>
            <person name="Margesin R."/>
        </authorList>
    </citation>
    <scope>NUCLEOTIDE SEQUENCE [LARGE SCALE GENOMIC DNA]</scope>
    <source>
        <strain evidence="1 2">AM20-91</strain>
    </source>
</reference>
<gene>
    <name evidence="1" type="ORF">Lysil_1351</name>
</gene>
<evidence type="ECO:0000313" key="1">
    <source>
        <dbReference type="EMBL" id="PNS09722.1"/>
    </source>
</evidence>
<keyword evidence="2" id="KW-1185">Reference proteome</keyword>